<dbReference type="InterPro" id="IPR013249">
    <property type="entry name" value="RNA_pol_sigma70_r4_t2"/>
</dbReference>
<feature type="domain" description="RNA polymerase sigma factor 70 region 4 type 2" evidence="6">
    <location>
        <begin position="114"/>
        <end position="163"/>
    </location>
</feature>
<keyword evidence="8" id="KW-1185">Reference proteome</keyword>
<dbReference type="AlphaFoldDB" id="A0A852WFB2"/>
<dbReference type="GO" id="GO:0003677">
    <property type="term" value="F:DNA binding"/>
    <property type="evidence" value="ECO:0007669"/>
    <property type="project" value="InterPro"/>
</dbReference>
<evidence type="ECO:0000313" key="7">
    <source>
        <dbReference type="EMBL" id="NYG07459.1"/>
    </source>
</evidence>
<comment type="caution">
    <text evidence="7">The sequence shown here is derived from an EMBL/GenBank/DDBJ whole genome shotgun (WGS) entry which is preliminary data.</text>
</comment>
<dbReference type="Pfam" id="PF08281">
    <property type="entry name" value="Sigma70_r4_2"/>
    <property type="match status" value="1"/>
</dbReference>
<dbReference type="RefSeq" id="WP_179421810.1">
    <property type="nucleotide sequence ID" value="NZ_JACCAB010000001.1"/>
</dbReference>
<evidence type="ECO:0000256" key="4">
    <source>
        <dbReference type="ARBA" id="ARBA00023163"/>
    </source>
</evidence>
<feature type="compositionally biased region" description="Basic and acidic residues" evidence="5">
    <location>
        <begin position="82"/>
        <end position="94"/>
    </location>
</feature>
<keyword evidence="2" id="KW-0805">Transcription regulation</keyword>
<keyword evidence="4" id="KW-0804">Transcription</keyword>
<keyword evidence="3" id="KW-0731">Sigma factor</keyword>
<evidence type="ECO:0000256" key="2">
    <source>
        <dbReference type="ARBA" id="ARBA00023015"/>
    </source>
</evidence>
<evidence type="ECO:0000259" key="6">
    <source>
        <dbReference type="Pfam" id="PF08281"/>
    </source>
</evidence>
<gene>
    <name evidence="7" type="ORF">BJ986_001946</name>
</gene>
<proteinExistence type="inferred from homology"/>
<dbReference type="InterPro" id="IPR013324">
    <property type="entry name" value="RNA_pol_sigma_r3/r4-like"/>
</dbReference>
<dbReference type="GO" id="GO:0016987">
    <property type="term" value="F:sigma factor activity"/>
    <property type="evidence" value="ECO:0007669"/>
    <property type="project" value="UniProtKB-KW"/>
</dbReference>
<dbReference type="Proteomes" id="UP000573599">
    <property type="component" value="Unassembled WGS sequence"/>
</dbReference>
<dbReference type="EMBL" id="JACCAB010000001">
    <property type="protein sequence ID" value="NYG07459.1"/>
    <property type="molecule type" value="Genomic_DNA"/>
</dbReference>
<protein>
    <submittedName>
        <fullName evidence="7">DNA-directed RNA polymerase specialized sigma24 family protein</fullName>
    </submittedName>
</protein>
<name>A0A852WFB2_9MICO</name>
<feature type="region of interest" description="Disordered" evidence="5">
    <location>
        <begin position="81"/>
        <end position="112"/>
    </location>
</feature>
<evidence type="ECO:0000256" key="3">
    <source>
        <dbReference type="ARBA" id="ARBA00023082"/>
    </source>
</evidence>
<keyword evidence="7" id="KW-0240">DNA-directed RNA polymerase</keyword>
<sequence length="512" mass="53948">MADRFAEPPSFDEYVVARGADLLRTAWLLVGDDRGAEDLVRATLVRSWPQWHHLSDVGAGSYDAELRRSLVATYLRRRWRPRGQEEPDRKRGQDPRAGPGGARAPASGPPTKADVLRALDRLSRRERAVLVLWSFDGLSEAQVADALDEGVAAVHRHRVHALETVLTDLALDEDGLRATLADLPPQDPSVDGLVGRPRSYAGWRRGVRGWALAGAGLVAVALVGGLVSRGGDGGLVPSPGPSQPVALACRTSFGPPTPPVVPSGPLSLAVAAVLVCAQTDEGSVWIGSLPPDAPVSAPLAVDSLVLRPRTGGTECAPLPQGPAFRLVLQRKDGSITTYANEGMACNGWPALASYYVALAEQSADPGPGPAETTNPFLGCPSLLGRTRAIASVTRPSLPRGTVLEKATACLHPRPMATTVPRYVAIRGNVLGAPQLAQLNADLAAAGSSLSPGSTCTTGSSLFVVRAMTRQGRLVELSSDCADRFTVDWQPRDSWPASAETRGMLHALLTVSP</sequence>
<evidence type="ECO:0000256" key="5">
    <source>
        <dbReference type="SAM" id="MobiDB-lite"/>
    </source>
</evidence>
<organism evidence="7 8">
    <name type="scientific">Pedococcus badiiscoriae</name>
    <dbReference type="NCBI Taxonomy" id="642776"/>
    <lineage>
        <taxon>Bacteria</taxon>
        <taxon>Bacillati</taxon>
        <taxon>Actinomycetota</taxon>
        <taxon>Actinomycetes</taxon>
        <taxon>Micrococcales</taxon>
        <taxon>Intrasporangiaceae</taxon>
        <taxon>Pedococcus</taxon>
    </lineage>
</organism>
<dbReference type="InterPro" id="IPR036388">
    <property type="entry name" value="WH-like_DNA-bd_sf"/>
</dbReference>
<accession>A0A852WFB2</accession>
<dbReference type="Gene3D" id="1.10.10.10">
    <property type="entry name" value="Winged helix-like DNA-binding domain superfamily/Winged helix DNA-binding domain"/>
    <property type="match status" value="1"/>
</dbReference>
<dbReference type="GO" id="GO:0006352">
    <property type="term" value="P:DNA-templated transcription initiation"/>
    <property type="evidence" value="ECO:0007669"/>
    <property type="project" value="InterPro"/>
</dbReference>
<dbReference type="SUPFAM" id="SSF88659">
    <property type="entry name" value="Sigma3 and sigma4 domains of RNA polymerase sigma factors"/>
    <property type="match status" value="1"/>
</dbReference>
<dbReference type="GO" id="GO:0000428">
    <property type="term" value="C:DNA-directed RNA polymerase complex"/>
    <property type="evidence" value="ECO:0007669"/>
    <property type="project" value="UniProtKB-KW"/>
</dbReference>
<evidence type="ECO:0000313" key="8">
    <source>
        <dbReference type="Proteomes" id="UP000573599"/>
    </source>
</evidence>
<evidence type="ECO:0000256" key="1">
    <source>
        <dbReference type="ARBA" id="ARBA00010641"/>
    </source>
</evidence>
<reference evidence="7 8" key="1">
    <citation type="submission" date="2020-07" db="EMBL/GenBank/DDBJ databases">
        <title>Sequencing the genomes of 1000 actinobacteria strains.</title>
        <authorList>
            <person name="Klenk H.-P."/>
        </authorList>
    </citation>
    <scope>NUCLEOTIDE SEQUENCE [LARGE SCALE GENOMIC DNA]</scope>
    <source>
        <strain evidence="7 8">DSM 23987</strain>
    </source>
</reference>
<comment type="similarity">
    <text evidence="1">Belongs to the sigma-70 factor family. ECF subfamily.</text>
</comment>